<protein>
    <submittedName>
        <fullName evidence="6">Secretion system protein</fullName>
    </submittedName>
</protein>
<feature type="compositionally biased region" description="Basic and acidic residues" evidence="2">
    <location>
        <begin position="512"/>
        <end position="527"/>
    </location>
</feature>
<dbReference type="OrthoDB" id="9775455at2"/>
<comment type="similarity">
    <text evidence="1">Belongs to the bacterial secretin family.</text>
</comment>
<dbReference type="InterPro" id="IPR032789">
    <property type="entry name" value="T2SS-T3SS_pil_N"/>
</dbReference>
<evidence type="ECO:0000259" key="5">
    <source>
        <dbReference type="Pfam" id="PF13629"/>
    </source>
</evidence>
<evidence type="ECO:0000259" key="4">
    <source>
        <dbReference type="Pfam" id="PF00263"/>
    </source>
</evidence>
<dbReference type="PANTHER" id="PTHR30332">
    <property type="entry name" value="PROBABLE GENERAL SECRETION PATHWAY PROTEIN D"/>
    <property type="match status" value="1"/>
</dbReference>
<dbReference type="Proteomes" id="UP000027866">
    <property type="component" value="Unassembled WGS sequence"/>
</dbReference>
<dbReference type="AlphaFoldDB" id="A0A074N5W5"/>
<evidence type="ECO:0000256" key="3">
    <source>
        <dbReference type="SAM" id="SignalP"/>
    </source>
</evidence>
<keyword evidence="3" id="KW-0732">Signal</keyword>
<dbReference type="EMBL" id="JMIX01000006">
    <property type="protein sequence ID" value="KEO93367.1"/>
    <property type="molecule type" value="Genomic_DNA"/>
</dbReference>
<dbReference type="InterPro" id="IPR050810">
    <property type="entry name" value="Bact_Secretion_Sys_Channel"/>
</dbReference>
<feature type="region of interest" description="Disordered" evidence="2">
    <location>
        <begin position="470"/>
        <end position="538"/>
    </location>
</feature>
<name>A0A074N5W5_9SPHN</name>
<dbReference type="Pfam" id="PF13629">
    <property type="entry name" value="T2SS-T3SS_pil_N"/>
    <property type="match status" value="1"/>
</dbReference>
<dbReference type="GO" id="GO:0009306">
    <property type="term" value="P:protein secretion"/>
    <property type="evidence" value="ECO:0007669"/>
    <property type="project" value="InterPro"/>
</dbReference>
<dbReference type="PANTHER" id="PTHR30332:SF17">
    <property type="entry name" value="TYPE IV PILIATION SYSTEM PROTEIN DR_0774-RELATED"/>
    <property type="match status" value="1"/>
</dbReference>
<evidence type="ECO:0000256" key="1">
    <source>
        <dbReference type="RuleBase" id="RU004003"/>
    </source>
</evidence>
<evidence type="ECO:0000313" key="6">
    <source>
        <dbReference type="EMBL" id="KEO93367.1"/>
    </source>
</evidence>
<comment type="caution">
    <text evidence="6">The sequence shown here is derived from an EMBL/GenBank/DDBJ whole genome shotgun (WGS) entry which is preliminary data.</text>
</comment>
<feature type="chain" id="PRO_5001697648" evidence="3">
    <location>
        <begin position="31"/>
        <end position="538"/>
    </location>
</feature>
<sequence length="538" mass="56342">MKRRLKAKLLLASLALVPLVAAMPATDATAQQVIKPSQEIVLSIGRGELVTVPGAMTDVFVANENIADVQIKSQRQLYVFGRAGGETTIYASNARGDVIFSANIRVGNNISSIDQMLALAMPDAKVNVATMGTNTVLLTGTVKAPEDAAEAERLVQAFLGEEANVISRMKTATPLQVNLQVKFAEVSRSLVREIGGNLTQIDGSSGFRFGVGTGRELGGSQDWSPQGPLGVGNNVAQSAFILPDGTEIPGPAVSSEGGTTISGLGRLFGIDTLGALDLSERLGLVTTISQPNLTALSGETATFLAGGEFPIPIAQGLGNVAIQFRQFGVSLSYTPTVLSNGRISMRVRPEVSELSSQGSITLNGFQVPALTTRRTETTVELGSGQSFMIAGLMSSNSQNALDKAPGLGDVPILGNLFRSREFRRGESELVIVVTPYLVKPVDANDIVLPTDGYRSANELEQLIAFQNHAGQSGADRPKPTAVGDDAPSPNISNADPSAIVPNNVPQLPKPAKRADDRGRGRTDRTADSDGAAAPGFSL</sequence>
<evidence type="ECO:0000313" key="7">
    <source>
        <dbReference type="Proteomes" id="UP000027866"/>
    </source>
</evidence>
<dbReference type="InterPro" id="IPR004846">
    <property type="entry name" value="T2SS/T3SS_dom"/>
</dbReference>
<dbReference type="Pfam" id="PF00263">
    <property type="entry name" value="Secretin"/>
    <property type="match status" value="1"/>
</dbReference>
<feature type="domain" description="Type II/III secretion system secretin-like" evidence="4">
    <location>
        <begin position="281"/>
        <end position="439"/>
    </location>
</feature>
<gene>
    <name evidence="6" type="ORF">EH32_11655</name>
</gene>
<evidence type="ECO:0000256" key="2">
    <source>
        <dbReference type="SAM" id="MobiDB-lite"/>
    </source>
</evidence>
<feature type="domain" description="Pilus formation protein N-terminal" evidence="5">
    <location>
        <begin position="37"/>
        <end position="106"/>
    </location>
</feature>
<keyword evidence="7" id="KW-1185">Reference proteome</keyword>
<proteinExistence type="inferred from homology"/>
<dbReference type="RefSeq" id="WP_069297536.1">
    <property type="nucleotide sequence ID" value="NZ_CP017057.1"/>
</dbReference>
<dbReference type="GO" id="GO:0015627">
    <property type="term" value="C:type II protein secretion system complex"/>
    <property type="evidence" value="ECO:0007669"/>
    <property type="project" value="TreeGrafter"/>
</dbReference>
<reference evidence="6 7" key="1">
    <citation type="submission" date="2014-04" db="EMBL/GenBank/DDBJ databases">
        <title>A comprehensive comparison of genomes of Erythrobacter spp. Strains.</title>
        <authorList>
            <person name="Zheng Q."/>
        </authorList>
    </citation>
    <scope>NUCLEOTIDE SEQUENCE [LARGE SCALE GENOMIC DNA]</scope>
    <source>
        <strain evidence="6 7">DSM 8509</strain>
    </source>
</reference>
<accession>A0A074N5W5</accession>
<feature type="signal peptide" evidence="3">
    <location>
        <begin position="1"/>
        <end position="30"/>
    </location>
</feature>
<organism evidence="6 7">
    <name type="scientific">Erythrobacter litoralis</name>
    <dbReference type="NCBI Taxonomy" id="39960"/>
    <lineage>
        <taxon>Bacteria</taxon>
        <taxon>Pseudomonadati</taxon>
        <taxon>Pseudomonadota</taxon>
        <taxon>Alphaproteobacteria</taxon>
        <taxon>Sphingomonadales</taxon>
        <taxon>Erythrobacteraceae</taxon>
        <taxon>Erythrobacter/Porphyrobacter group</taxon>
        <taxon>Erythrobacter</taxon>
    </lineage>
</organism>